<evidence type="ECO:0000313" key="1">
    <source>
        <dbReference type="EMBL" id="MBB3727071.1"/>
    </source>
</evidence>
<dbReference type="Gene3D" id="3.30.70.1280">
    <property type="entry name" value="SP0830-like domains"/>
    <property type="match status" value="1"/>
</dbReference>
<dbReference type="Proteomes" id="UP000579945">
    <property type="component" value="Unassembled WGS sequence"/>
</dbReference>
<keyword evidence="2" id="KW-1185">Reference proteome</keyword>
<dbReference type="RefSeq" id="WP_183647129.1">
    <property type="nucleotide sequence ID" value="NZ_JACIBV010000001.1"/>
</dbReference>
<dbReference type="PANTHER" id="PTHR36439">
    <property type="entry name" value="BLL4334 PROTEIN"/>
    <property type="match status" value="1"/>
</dbReference>
<gene>
    <name evidence="1" type="ORF">FHR33_002931</name>
</gene>
<dbReference type="SUPFAM" id="SSF160379">
    <property type="entry name" value="SP0830-like"/>
    <property type="match status" value="1"/>
</dbReference>
<dbReference type="InterPro" id="IPR012545">
    <property type="entry name" value="DUF1697"/>
</dbReference>
<dbReference type="EMBL" id="JACIBV010000001">
    <property type="protein sequence ID" value="MBB3727071.1"/>
    <property type="molecule type" value="Genomic_DNA"/>
</dbReference>
<dbReference type="Pfam" id="PF08002">
    <property type="entry name" value="DUF1697"/>
    <property type="match status" value="1"/>
</dbReference>
<evidence type="ECO:0000313" key="2">
    <source>
        <dbReference type="Proteomes" id="UP000579945"/>
    </source>
</evidence>
<dbReference type="GeneID" id="95389391"/>
<dbReference type="PIRSF" id="PIRSF008502">
    <property type="entry name" value="UCP008502"/>
    <property type="match status" value="1"/>
</dbReference>
<organism evidence="1 2">
    <name type="scientific">Nonomuraea dietziae</name>
    <dbReference type="NCBI Taxonomy" id="65515"/>
    <lineage>
        <taxon>Bacteria</taxon>
        <taxon>Bacillati</taxon>
        <taxon>Actinomycetota</taxon>
        <taxon>Actinomycetes</taxon>
        <taxon>Streptosporangiales</taxon>
        <taxon>Streptosporangiaceae</taxon>
        <taxon>Nonomuraea</taxon>
    </lineage>
</organism>
<protein>
    <submittedName>
        <fullName evidence="1">Uncharacterized protein (DUF1697 family)</fullName>
    </submittedName>
</protein>
<dbReference type="PANTHER" id="PTHR36439:SF1">
    <property type="entry name" value="DUF1697 DOMAIN-CONTAINING PROTEIN"/>
    <property type="match status" value="1"/>
</dbReference>
<dbReference type="AlphaFoldDB" id="A0A7W5Y724"/>
<sequence>MRYVALLRGINVNPGTKVDMADLRDLLQGLGYTDVRTHLRSGNAVFTAEPQPTEAIERAIGERLALPVAVMVRTADEWRAVVERNPLEVREPAKFAVVFLAAPPDREALEGIDPGSYAPEVMRIGERELYIDFPNGLARPKLPPLLEKRTKNAGTMRNWNTVTKLLQLVDTA</sequence>
<proteinExistence type="predicted"/>
<comment type="caution">
    <text evidence="1">The sequence shown here is derived from an EMBL/GenBank/DDBJ whole genome shotgun (WGS) entry which is preliminary data.</text>
</comment>
<reference evidence="1 2" key="1">
    <citation type="submission" date="2020-08" db="EMBL/GenBank/DDBJ databases">
        <title>Sequencing the genomes of 1000 actinobacteria strains.</title>
        <authorList>
            <person name="Klenk H.-P."/>
        </authorList>
    </citation>
    <scope>NUCLEOTIDE SEQUENCE [LARGE SCALE GENOMIC DNA]</scope>
    <source>
        <strain evidence="1 2">DSM 44320</strain>
    </source>
</reference>
<name>A0A7W5Y724_9ACTN</name>
<accession>A0A7W5Y724</accession>